<dbReference type="EMBL" id="JBHUCM010000031">
    <property type="protein sequence ID" value="MFD1542043.1"/>
    <property type="molecule type" value="Genomic_DNA"/>
</dbReference>
<feature type="region of interest" description="Disordered" evidence="1">
    <location>
        <begin position="171"/>
        <end position="197"/>
    </location>
</feature>
<evidence type="ECO:0000256" key="1">
    <source>
        <dbReference type="SAM" id="MobiDB-lite"/>
    </source>
</evidence>
<evidence type="ECO:0000313" key="2">
    <source>
        <dbReference type="EMBL" id="MFD1542043.1"/>
    </source>
</evidence>
<keyword evidence="3" id="KW-1185">Reference proteome</keyword>
<dbReference type="RefSeq" id="WP_219535328.1">
    <property type="nucleotide sequence ID" value="NZ_JAHKRM010000026.1"/>
</dbReference>
<gene>
    <name evidence="2" type="ORF">ACFSJ0_33680</name>
</gene>
<comment type="caution">
    <text evidence="2">The sequence shown here is derived from an EMBL/GenBank/DDBJ whole genome shotgun (WGS) entry which is preliminary data.</text>
</comment>
<accession>A0ABW4GHS4</accession>
<name>A0ABW4GHS4_9ACTN</name>
<dbReference type="Proteomes" id="UP001597097">
    <property type="component" value="Unassembled WGS sequence"/>
</dbReference>
<sequence>MEFIVLLRALGMAVESHGVSHAQVERLLCLRITTGRDAERALNEQPPAGVAERLRQEVARKKAVEESRLARLDARRDKAGGQRIGELLAGKSPRGAMPPKPRVEVCVDIFLEVLEAKDPTGYAAGRYGTLEMWLELWRDADQGNMPNLGRRARTVSGYVDMARQQLTASALAQTDPAPADQETTAPHPLPVSVAGGGAAEPLANADVRLGLAPDYGDELARTRAELAQTKSDLARTLAERDLATRPANGAADPAEGELEREVERHRTATARFKSITLPLAIIATAVITCLATAIVVQAAPAGGTHTPDVVLRFKDPYELTPGREGVRIPLDLVSPPSSPDTADEGEWTIALHLGLASESLADACVHDSRLTYTLIGDGNQIAHGPLSAGQSKIATPPIPVGNLGAISDLQLHVVVVVAGEFGKSCKFTLDPSDTTAHRVR</sequence>
<reference evidence="3" key="1">
    <citation type="journal article" date="2019" name="Int. J. Syst. Evol. Microbiol.">
        <title>The Global Catalogue of Microorganisms (GCM) 10K type strain sequencing project: providing services to taxonomists for standard genome sequencing and annotation.</title>
        <authorList>
            <consortium name="The Broad Institute Genomics Platform"/>
            <consortium name="The Broad Institute Genome Sequencing Center for Infectious Disease"/>
            <person name="Wu L."/>
            <person name="Ma J."/>
        </authorList>
    </citation>
    <scope>NUCLEOTIDE SEQUENCE [LARGE SCALE GENOMIC DNA]</scope>
    <source>
        <strain evidence="3">CGMCC 1.15399</strain>
    </source>
</reference>
<proteinExistence type="predicted"/>
<protein>
    <submittedName>
        <fullName evidence="2">Uncharacterized protein</fullName>
    </submittedName>
</protein>
<evidence type="ECO:0000313" key="3">
    <source>
        <dbReference type="Proteomes" id="UP001597097"/>
    </source>
</evidence>
<organism evidence="2 3">
    <name type="scientific">Nonomuraea guangzhouensis</name>
    <dbReference type="NCBI Taxonomy" id="1291555"/>
    <lineage>
        <taxon>Bacteria</taxon>
        <taxon>Bacillati</taxon>
        <taxon>Actinomycetota</taxon>
        <taxon>Actinomycetes</taxon>
        <taxon>Streptosporangiales</taxon>
        <taxon>Streptosporangiaceae</taxon>
        <taxon>Nonomuraea</taxon>
    </lineage>
</organism>